<organism evidence="3 4">
    <name type="scientific">Streptomyces pyxinicus</name>
    <dbReference type="NCBI Taxonomy" id="2970331"/>
    <lineage>
        <taxon>Bacteria</taxon>
        <taxon>Bacillati</taxon>
        <taxon>Actinomycetota</taxon>
        <taxon>Actinomycetes</taxon>
        <taxon>Kitasatosporales</taxon>
        <taxon>Streptomycetaceae</taxon>
        <taxon>Streptomyces</taxon>
    </lineage>
</organism>
<protein>
    <recommendedName>
        <fullName evidence="2">DUF6924 domain-containing protein</fullName>
    </recommendedName>
</protein>
<evidence type="ECO:0000313" key="4">
    <source>
        <dbReference type="Proteomes" id="UP001205612"/>
    </source>
</evidence>
<name>A0ABT2B579_9ACTN</name>
<evidence type="ECO:0000313" key="3">
    <source>
        <dbReference type="EMBL" id="MCS0603670.1"/>
    </source>
</evidence>
<gene>
    <name evidence="3" type="ORF">NX794_20985</name>
</gene>
<keyword evidence="4" id="KW-1185">Reference proteome</keyword>
<comment type="caution">
    <text evidence="3">The sequence shown here is derived from an EMBL/GenBank/DDBJ whole genome shotgun (WGS) entry which is preliminary data.</text>
</comment>
<dbReference type="EMBL" id="JANUGP010000016">
    <property type="protein sequence ID" value="MCS0603670.1"/>
    <property type="molecule type" value="Genomic_DNA"/>
</dbReference>
<feature type="compositionally biased region" description="Acidic residues" evidence="1">
    <location>
        <begin position="106"/>
        <end position="115"/>
    </location>
</feature>
<dbReference type="Pfam" id="PF21962">
    <property type="entry name" value="DUF6924"/>
    <property type="match status" value="1"/>
</dbReference>
<proteinExistence type="predicted"/>
<dbReference type="RefSeq" id="WP_258780160.1">
    <property type="nucleotide sequence ID" value="NZ_JANUGP010000016.1"/>
</dbReference>
<dbReference type="InterPro" id="IPR053832">
    <property type="entry name" value="DUF6924"/>
</dbReference>
<evidence type="ECO:0000259" key="2">
    <source>
        <dbReference type="Pfam" id="PF21962"/>
    </source>
</evidence>
<evidence type="ECO:0000256" key="1">
    <source>
        <dbReference type="SAM" id="MobiDB-lite"/>
    </source>
</evidence>
<dbReference type="Proteomes" id="UP001205612">
    <property type="component" value="Unassembled WGS sequence"/>
</dbReference>
<sequence length="164" mass="17866">MTSPRERPAIDLSDAGEWDAVVIRTDYSDDAGWQRIAVGLRQPWGEDVSEPPCHLVDDPGWAGADADEVLAALPADPHETLHDVVFLADGPSMRGEHPLPAVSTDPDMEDRDDEFPGPGSTCRFRISPTAVAEMVGNLAIANMDYEDFSSSAHDDAQRIHRGFL</sequence>
<feature type="region of interest" description="Disordered" evidence="1">
    <location>
        <begin position="92"/>
        <end position="121"/>
    </location>
</feature>
<accession>A0ABT2B579</accession>
<feature type="domain" description="DUF6924" evidence="2">
    <location>
        <begin position="20"/>
        <end position="163"/>
    </location>
</feature>
<reference evidence="3 4" key="1">
    <citation type="submission" date="2022-08" db="EMBL/GenBank/DDBJ databases">
        <authorList>
            <person name="Somphong A."/>
            <person name="Phongsopitanun W."/>
        </authorList>
    </citation>
    <scope>NUCLEOTIDE SEQUENCE [LARGE SCALE GENOMIC DNA]</scope>
    <source>
        <strain evidence="3 4">LP11</strain>
    </source>
</reference>